<dbReference type="Gene3D" id="3.40.50.620">
    <property type="entry name" value="HUPs"/>
    <property type="match status" value="1"/>
</dbReference>
<keyword evidence="3" id="KW-0547">Nucleotide-binding</keyword>
<reference evidence="7" key="2">
    <citation type="journal article" date="2014" name="ISME J.">
        <title>Microbial stratification in low pH oxic and suboxic macroscopic growths along an acid mine drainage.</title>
        <authorList>
            <person name="Mendez-Garcia C."/>
            <person name="Mesa V."/>
            <person name="Sprenger R.R."/>
            <person name="Richter M."/>
            <person name="Diez M.S."/>
            <person name="Solano J."/>
            <person name="Bargiela R."/>
            <person name="Golyshina O.V."/>
            <person name="Manteca A."/>
            <person name="Ramos J.L."/>
            <person name="Gallego J.R."/>
            <person name="Llorente I."/>
            <person name="Martins Dos Santos V.A."/>
            <person name="Jensen O.N."/>
            <person name="Pelaez A.I."/>
            <person name="Sanchez J."/>
            <person name="Ferrer M."/>
        </authorList>
    </citation>
    <scope>NUCLEOTIDE SEQUENCE</scope>
</reference>
<dbReference type="InterPro" id="IPR014729">
    <property type="entry name" value="Rossmann-like_a/b/a_fold"/>
</dbReference>
<dbReference type="UniPathway" id="UPA00253"/>
<evidence type="ECO:0000256" key="3">
    <source>
        <dbReference type="ARBA" id="ARBA00022741"/>
    </source>
</evidence>
<keyword evidence="4" id="KW-0067">ATP-binding</keyword>
<evidence type="ECO:0000256" key="2">
    <source>
        <dbReference type="ARBA" id="ARBA00022598"/>
    </source>
</evidence>
<reference evidence="7" key="1">
    <citation type="submission" date="2013-08" db="EMBL/GenBank/DDBJ databases">
        <authorList>
            <person name="Mendez C."/>
            <person name="Richter M."/>
            <person name="Ferrer M."/>
            <person name="Sanchez J."/>
        </authorList>
    </citation>
    <scope>NUCLEOTIDE SEQUENCE</scope>
</reference>
<proteinExistence type="predicted"/>
<dbReference type="NCBIfam" id="TIGR00552">
    <property type="entry name" value="nadE"/>
    <property type="match status" value="1"/>
</dbReference>
<dbReference type="GO" id="GO:0003952">
    <property type="term" value="F:NAD+ synthase (glutamine-hydrolyzing) activity"/>
    <property type="evidence" value="ECO:0007669"/>
    <property type="project" value="InterPro"/>
</dbReference>
<dbReference type="GO" id="GO:0004359">
    <property type="term" value="F:glutaminase activity"/>
    <property type="evidence" value="ECO:0007669"/>
    <property type="project" value="InterPro"/>
</dbReference>
<dbReference type="SUPFAM" id="SSF52402">
    <property type="entry name" value="Adenine nucleotide alpha hydrolases-like"/>
    <property type="match status" value="1"/>
</dbReference>
<dbReference type="AlphaFoldDB" id="T1CT96"/>
<dbReference type="GO" id="GO:0005524">
    <property type="term" value="F:ATP binding"/>
    <property type="evidence" value="ECO:0007669"/>
    <property type="project" value="UniProtKB-KW"/>
</dbReference>
<feature type="non-terminal residue" evidence="7">
    <location>
        <position position="1"/>
    </location>
</feature>
<dbReference type="GO" id="GO:0005737">
    <property type="term" value="C:cytoplasm"/>
    <property type="evidence" value="ECO:0007669"/>
    <property type="project" value="InterPro"/>
</dbReference>
<evidence type="ECO:0000259" key="6">
    <source>
        <dbReference type="Pfam" id="PF02540"/>
    </source>
</evidence>
<dbReference type="InterPro" id="IPR003694">
    <property type="entry name" value="NAD_synthase"/>
</dbReference>
<evidence type="ECO:0000313" key="7">
    <source>
        <dbReference type="EMBL" id="EQD72600.1"/>
    </source>
</evidence>
<keyword evidence="2" id="KW-0436">Ligase</keyword>
<comment type="caution">
    <text evidence="7">The sequence shown here is derived from an EMBL/GenBank/DDBJ whole genome shotgun (WGS) entry which is preliminary data.</text>
</comment>
<keyword evidence="5" id="KW-0520">NAD</keyword>
<gene>
    <name evidence="7" type="ORF">B1A_05370</name>
</gene>
<dbReference type="InterPro" id="IPR022310">
    <property type="entry name" value="NAD/GMP_synthase"/>
</dbReference>
<dbReference type="Pfam" id="PF02540">
    <property type="entry name" value="NAD_synthase"/>
    <property type="match status" value="1"/>
</dbReference>
<protein>
    <submittedName>
        <fullName evidence="7">NAD+ synthetase</fullName>
    </submittedName>
</protein>
<name>T1CT96_9ZZZZ</name>
<sequence length="97" mass="10707">PLGRLYKTQVRALARQLELPAAIQERAPTAGLWEGQTDEAELGLPYAVIDPILAGLERGLEVEQIAVITGRTPGEVRSVADRVERHRHKRLRPPTPA</sequence>
<evidence type="ECO:0000256" key="4">
    <source>
        <dbReference type="ARBA" id="ARBA00022840"/>
    </source>
</evidence>
<evidence type="ECO:0000256" key="1">
    <source>
        <dbReference type="ARBA" id="ARBA00004790"/>
    </source>
</evidence>
<feature type="domain" description="NAD/GMP synthase" evidence="6">
    <location>
        <begin position="1"/>
        <end position="92"/>
    </location>
</feature>
<organism evidence="7">
    <name type="scientific">mine drainage metagenome</name>
    <dbReference type="NCBI Taxonomy" id="410659"/>
    <lineage>
        <taxon>unclassified sequences</taxon>
        <taxon>metagenomes</taxon>
        <taxon>ecological metagenomes</taxon>
    </lineage>
</organism>
<dbReference type="EMBL" id="AUZX01003908">
    <property type="protein sequence ID" value="EQD72600.1"/>
    <property type="molecule type" value="Genomic_DNA"/>
</dbReference>
<dbReference type="GO" id="GO:0009435">
    <property type="term" value="P:NAD+ biosynthetic process"/>
    <property type="evidence" value="ECO:0007669"/>
    <property type="project" value="UniProtKB-UniPathway"/>
</dbReference>
<dbReference type="CDD" id="cd00553">
    <property type="entry name" value="NAD_synthase"/>
    <property type="match status" value="1"/>
</dbReference>
<comment type="pathway">
    <text evidence="1">Cofactor biosynthesis; NAD(+) biosynthesis.</text>
</comment>
<accession>T1CT96</accession>
<evidence type="ECO:0000256" key="5">
    <source>
        <dbReference type="ARBA" id="ARBA00023027"/>
    </source>
</evidence>